<reference evidence="2 3" key="1">
    <citation type="submission" date="2019-12" db="EMBL/GenBank/DDBJ databases">
        <title>Whole genome shotgun sequence of Streptomyces tubercidicus NBRC 13090.</title>
        <authorList>
            <person name="Ichikawa N."/>
            <person name="Kimura A."/>
            <person name="Kitahashi Y."/>
            <person name="Komaki H."/>
            <person name="Tamura T."/>
        </authorList>
    </citation>
    <scope>NUCLEOTIDE SEQUENCE [LARGE SCALE GENOMIC DNA]</scope>
    <source>
        <strain evidence="2 3">NBRC 13090</strain>
    </source>
</reference>
<sequence>MRARSPGVSRPPGVSHPPGGEGGSAAGQGGFDARELGVRTVGGGLAGRGGAAGPVVDRDPNKIRAFAVCLSVAADILLPMHRSFS</sequence>
<evidence type="ECO:0000313" key="3">
    <source>
        <dbReference type="Proteomes" id="UP000431826"/>
    </source>
</evidence>
<name>A0A640UUK8_9ACTN</name>
<feature type="compositionally biased region" description="Gly residues" evidence="1">
    <location>
        <begin position="19"/>
        <end position="30"/>
    </location>
</feature>
<comment type="caution">
    <text evidence="2">The sequence shown here is derived from an EMBL/GenBank/DDBJ whole genome shotgun (WGS) entry which is preliminary data.</text>
</comment>
<gene>
    <name evidence="2" type="ORF">Stube_44810</name>
</gene>
<feature type="region of interest" description="Disordered" evidence="1">
    <location>
        <begin position="1"/>
        <end position="33"/>
    </location>
</feature>
<evidence type="ECO:0000313" key="2">
    <source>
        <dbReference type="EMBL" id="GFE39808.1"/>
    </source>
</evidence>
<keyword evidence="3" id="KW-1185">Reference proteome</keyword>
<organism evidence="2 3">
    <name type="scientific">Streptomyces tubercidicus</name>
    <dbReference type="NCBI Taxonomy" id="47759"/>
    <lineage>
        <taxon>Bacteria</taxon>
        <taxon>Bacillati</taxon>
        <taxon>Actinomycetota</taxon>
        <taxon>Actinomycetes</taxon>
        <taxon>Kitasatosporales</taxon>
        <taxon>Streptomycetaceae</taxon>
        <taxon>Streptomyces</taxon>
    </lineage>
</organism>
<accession>A0A640UUK8</accession>
<proteinExistence type="predicted"/>
<dbReference type="EMBL" id="BLIR01000001">
    <property type="protein sequence ID" value="GFE39808.1"/>
    <property type="molecule type" value="Genomic_DNA"/>
</dbReference>
<protein>
    <submittedName>
        <fullName evidence="2">Uncharacterized protein</fullName>
    </submittedName>
</protein>
<dbReference type="AlphaFoldDB" id="A0A640UUK8"/>
<dbReference type="Proteomes" id="UP000431826">
    <property type="component" value="Unassembled WGS sequence"/>
</dbReference>
<evidence type="ECO:0000256" key="1">
    <source>
        <dbReference type="SAM" id="MobiDB-lite"/>
    </source>
</evidence>